<name>A0A8J3IBI9_9CHLR</name>
<dbReference type="Proteomes" id="UP000612362">
    <property type="component" value="Unassembled WGS sequence"/>
</dbReference>
<comment type="caution">
    <text evidence="1">The sequence shown here is derived from an EMBL/GenBank/DDBJ whole genome shotgun (WGS) entry which is preliminary data.</text>
</comment>
<evidence type="ECO:0000313" key="2">
    <source>
        <dbReference type="Proteomes" id="UP000612362"/>
    </source>
</evidence>
<evidence type="ECO:0000313" key="1">
    <source>
        <dbReference type="EMBL" id="GHO49642.1"/>
    </source>
</evidence>
<reference evidence="1" key="1">
    <citation type="submission" date="2020-10" db="EMBL/GenBank/DDBJ databases">
        <title>Taxonomic study of unclassified bacteria belonging to the class Ktedonobacteria.</title>
        <authorList>
            <person name="Yabe S."/>
            <person name="Wang C.M."/>
            <person name="Zheng Y."/>
            <person name="Sakai Y."/>
            <person name="Cavaletti L."/>
            <person name="Monciardini P."/>
            <person name="Donadio S."/>
        </authorList>
    </citation>
    <scope>NUCLEOTIDE SEQUENCE</scope>
    <source>
        <strain evidence="1">SOSP1-1</strain>
    </source>
</reference>
<dbReference type="AlphaFoldDB" id="A0A8J3IBI9"/>
<protein>
    <submittedName>
        <fullName evidence="1">Uncharacterized protein</fullName>
    </submittedName>
</protein>
<dbReference type="EMBL" id="BNJF01000006">
    <property type="protein sequence ID" value="GHO49642.1"/>
    <property type="molecule type" value="Genomic_DNA"/>
</dbReference>
<organism evidence="1 2">
    <name type="scientific">Ktedonospora formicarum</name>
    <dbReference type="NCBI Taxonomy" id="2778364"/>
    <lineage>
        <taxon>Bacteria</taxon>
        <taxon>Bacillati</taxon>
        <taxon>Chloroflexota</taxon>
        <taxon>Ktedonobacteria</taxon>
        <taxon>Ktedonobacterales</taxon>
        <taxon>Ktedonobacteraceae</taxon>
        <taxon>Ktedonospora</taxon>
    </lineage>
</organism>
<gene>
    <name evidence="1" type="ORF">KSX_78050</name>
</gene>
<keyword evidence="2" id="KW-1185">Reference proteome</keyword>
<proteinExistence type="predicted"/>
<accession>A0A8J3IBI9</accession>
<sequence length="755" mass="87326">MWLQHLQRRVMQLLLRHDQKLFQGQFRTFYVGSSLPTLPLLQFYDRHLKLQLFSADLLDDILPRVRTQWGLQTSQLSLNEEAPVRGEIDWARTIARTLSESPDQPPLRFDTRLRQQSMHIPENVLVVAILLRFRQMVQDTLSDDQREETLSNQERQQLVSIDERLERELATPYTRPLIEDARTADLETLIPQVSAQLHPGGNPYRDLIAWWEHVSALYIGATGNAAEQQRHLTLLSKRRDAQMTQWLYELWLALEFLTFIQGAPEAHLSNVIVTCDQLRWSFIWEKRRFHFYFQRQLSSSKDASPSAWQNMPMVQPSITITRENPLKIEHKNTLIWQEPPFVLSAVFPIPEHEEQRLGEAIQRLLGLMQVQRAPQGALCCPLVIEPEPGQDISGVVKPEESQYANSVSTHISLTLYKLAPDLSLDHLQKRLHAILFQAVVSLPERVAPACHGFMLDVDSINDSNDSLQAFDTVCPKPHIGSGVFDLVHSKHHCGRDPRVCHIVGQVALPPRVARVLNMDDLKLQIDKLRDYGAASLLQISDVDRENVAEQLSSQILHSVGSMVEQYFEKHGDVQSQEKYLREVFGDYWKHHLRSLAEETRHILLSGEYVWDEYEKSGLKDWAAPAIQYCRALEREIKRRIYAPKRFDYTIKEKSWTLGTPKLLYESREGKGNNRFNWDLMVEVATQSGVLPKEFEVIMKRLYDEQVSNARNDLAHGKPIDKQRARKLREIIIGHKGNGILCWIAENLDPDREYHP</sequence>